<name>W0JR61_9EURY</name>
<accession>W0JR61</accession>
<dbReference type="EMBL" id="CP007055">
    <property type="protein sequence ID" value="AHF99462.1"/>
    <property type="molecule type" value="Genomic_DNA"/>
</dbReference>
<dbReference type="PANTHER" id="PTHR10763:SF22">
    <property type="entry name" value="ORC1-TYPE DNA REPLICATION PROTEIN"/>
    <property type="match status" value="1"/>
</dbReference>
<dbReference type="KEGG" id="hlr:HALLA_12375"/>
<dbReference type="CDD" id="cd08768">
    <property type="entry name" value="Cdc6_C"/>
    <property type="match status" value="1"/>
</dbReference>
<comment type="similarity">
    <text evidence="1 5">Belongs to the CDC6/cdc18 family.</text>
</comment>
<dbReference type="SMART" id="SM01074">
    <property type="entry name" value="Cdc6_C"/>
    <property type="match status" value="1"/>
</dbReference>
<dbReference type="GO" id="GO:0016887">
    <property type="term" value="F:ATP hydrolysis activity"/>
    <property type="evidence" value="ECO:0007669"/>
    <property type="project" value="InterPro"/>
</dbReference>
<dbReference type="Gene3D" id="1.10.8.60">
    <property type="match status" value="1"/>
</dbReference>
<dbReference type="GeneID" id="25145236"/>
<keyword evidence="8" id="KW-0132">Cell division</keyword>
<protein>
    <recommendedName>
        <fullName evidence="5">ORC1-type DNA replication protein</fullName>
    </recommendedName>
</protein>
<dbReference type="GO" id="GO:0051301">
    <property type="term" value="P:cell division"/>
    <property type="evidence" value="ECO:0007669"/>
    <property type="project" value="UniProtKB-KW"/>
</dbReference>
<proteinExistence type="inferred from homology"/>
<dbReference type="InterPro" id="IPR027417">
    <property type="entry name" value="P-loop_NTPase"/>
</dbReference>
<evidence type="ECO:0000256" key="4">
    <source>
        <dbReference type="ARBA" id="ARBA00022840"/>
    </source>
</evidence>
<keyword evidence="8" id="KW-0131">Cell cycle</keyword>
<dbReference type="Gene3D" id="1.10.10.10">
    <property type="entry name" value="Winged helix-like DNA-binding domain superfamily/Winged helix DNA-binding domain"/>
    <property type="match status" value="1"/>
</dbReference>
<dbReference type="InterPro" id="IPR015163">
    <property type="entry name" value="Cdc6_C"/>
</dbReference>
<keyword evidence="3 5" id="KW-0547">Nucleotide-binding</keyword>
<feature type="domain" description="Cdc6 C-terminal" evidence="7">
    <location>
        <begin position="312"/>
        <end position="396"/>
    </location>
</feature>
<evidence type="ECO:0000256" key="2">
    <source>
        <dbReference type="ARBA" id="ARBA00022705"/>
    </source>
</evidence>
<dbReference type="OrthoDB" id="195574at2157"/>
<dbReference type="InterPro" id="IPR050311">
    <property type="entry name" value="ORC1/CDC6"/>
</dbReference>
<dbReference type="SUPFAM" id="SSF46785">
    <property type="entry name" value="Winged helix' DNA-binding domain"/>
    <property type="match status" value="1"/>
</dbReference>
<dbReference type="InterPro" id="IPR036390">
    <property type="entry name" value="WH_DNA-bd_sf"/>
</dbReference>
<dbReference type="InterPro" id="IPR014277">
    <property type="entry name" value="Orc1/Cdc6_arc"/>
</dbReference>
<comment type="function">
    <text evidence="5">Involved in regulation of DNA replication.</text>
</comment>
<keyword evidence="4 5" id="KW-0067">ATP-binding</keyword>
<keyword evidence="9" id="KW-1185">Reference proteome</keyword>
<evidence type="ECO:0000259" key="6">
    <source>
        <dbReference type="SMART" id="SM00382"/>
    </source>
</evidence>
<dbReference type="GO" id="GO:0005524">
    <property type="term" value="F:ATP binding"/>
    <property type="evidence" value="ECO:0007669"/>
    <property type="project" value="UniProtKB-UniRule"/>
</dbReference>
<dbReference type="InterPro" id="IPR036388">
    <property type="entry name" value="WH-like_DNA-bd_sf"/>
</dbReference>
<dbReference type="STRING" id="797299.HALLA_12375"/>
<dbReference type="FunFam" id="1.10.8.60:FF:000073">
    <property type="entry name" value="ORC1-type DNA replication protein"/>
    <property type="match status" value="1"/>
</dbReference>
<dbReference type="PATRIC" id="fig|797299.3.peg.1495"/>
<dbReference type="SMART" id="SM00382">
    <property type="entry name" value="AAA"/>
    <property type="match status" value="1"/>
</dbReference>
<organism evidence="8 9">
    <name type="scientific">Halostagnicola larsenii XH-48</name>
    <dbReference type="NCBI Taxonomy" id="797299"/>
    <lineage>
        <taxon>Archaea</taxon>
        <taxon>Methanobacteriati</taxon>
        <taxon>Methanobacteriota</taxon>
        <taxon>Stenosarchaea group</taxon>
        <taxon>Halobacteria</taxon>
        <taxon>Halobacteriales</taxon>
        <taxon>Natrialbaceae</taxon>
        <taxon>Halostagnicola</taxon>
    </lineage>
</organism>
<dbReference type="HAMAP" id="MF_01407">
    <property type="entry name" value="ORC1_type_DNA_replic_protein"/>
    <property type="match status" value="1"/>
</dbReference>
<dbReference type="RefSeq" id="WP_049952707.1">
    <property type="nucleotide sequence ID" value="NZ_CP007055.1"/>
</dbReference>
<feature type="domain" description="AAA+ ATPase" evidence="6">
    <location>
        <begin position="57"/>
        <end position="219"/>
    </location>
</feature>
<evidence type="ECO:0000313" key="8">
    <source>
        <dbReference type="EMBL" id="AHF99462.1"/>
    </source>
</evidence>
<evidence type="ECO:0000256" key="3">
    <source>
        <dbReference type="ARBA" id="ARBA00022741"/>
    </source>
</evidence>
<evidence type="ECO:0000256" key="1">
    <source>
        <dbReference type="ARBA" id="ARBA00006184"/>
    </source>
</evidence>
<feature type="binding site" evidence="5">
    <location>
        <begin position="69"/>
        <end position="73"/>
    </location>
    <ligand>
        <name>ATP</name>
        <dbReference type="ChEBI" id="CHEBI:30616"/>
    </ligand>
</feature>
<evidence type="ECO:0000256" key="5">
    <source>
        <dbReference type="HAMAP-Rule" id="MF_01407"/>
    </source>
</evidence>
<dbReference type="InterPro" id="IPR055237">
    <property type="entry name" value="Cdc6_lid"/>
</dbReference>
<dbReference type="GO" id="GO:0006260">
    <property type="term" value="P:DNA replication"/>
    <property type="evidence" value="ECO:0007669"/>
    <property type="project" value="UniProtKB-UniRule"/>
</dbReference>
<gene>
    <name evidence="8" type="ORF">HALLA_12375</name>
</gene>
<dbReference type="Proteomes" id="UP000019024">
    <property type="component" value="Chromosome"/>
</dbReference>
<dbReference type="NCBIfam" id="TIGR02928">
    <property type="entry name" value="orc1/cdc6 family replication initiation protein"/>
    <property type="match status" value="1"/>
</dbReference>
<evidence type="ECO:0000313" key="9">
    <source>
        <dbReference type="Proteomes" id="UP000019024"/>
    </source>
</evidence>
<dbReference type="AlphaFoldDB" id="W0JR61"/>
<dbReference type="PANTHER" id="PTHR10763">
    <property type="entry name" value="CELL DIVISION CONTROL PROTEIN 6-RELATED"/>
    <property type="match status" value="1"/>
</dbReference>
<evidence type="ECO:0000259" key="7">
    <source>
        <dbReference type="SMART" id="SM01074"/>
    </source>
</evidence>
<dbReference type="InterPro" id="IPR003593">
    <property type="entry name" value="AAA+_ATPase"/>
</dbReference>
<dbReference type="Gene3D" id="3.40.50.300">
    <property type="entry name" value="P-loop containing nucleotide triphosphate hydrolases"/>
    <property type="match status" value="1"/>
</dbReference>
<dbReference type="Pfam" id="PF22703">
    <property type="entry name" value="Cdc6_lid"/>
    <property type="match status" value="1"/>
</dbReference>
<dbReference type="Pfam" id="PF13401">
    <property type="entry name" value="AAA_22"/>
    <property type="match status" value="1"/>
</dbReference>
<dbReference type="HOGENOM" id="CLU_025112_2_1_2"/>
<keyword evidence="2 5" id="KW-0235">DNA replication</keyword>
<feature type="binding site" evidence="5">
    <location>
        <position position="230"/>
    </location>
    <ligand>
        <name>ATP</name>
        <dbReference type="ChEBI" id="CHEBI:30616"/>
    </ligand>
</feature>
<dbReference type="InterPro" id="IPR049945">
    <property type="entry name" value="AAA_22"/>
</dbReference>
<dbReference type="SUPFAM" id="SSF52540">
    <property type="entry name" value="P-loop containing nucleoside triphosphate hydrolases"/>
    <property type="match status" value="1"/>
</dbReference>
<reference evidence="8 9" key="1">
    <citation type="submission" date="2014-01" db="EMBL/GenBank/DDBJ databases">
        <authorList>
            <consortium name="DOE Joint Genome Institute"/>
            <person name="Anderson I."/>
            <person name="Huntemann M."/>
            <person name="Han J."/>
            <person name="Chen A."/>
            <person name="Kyrpides N."/>
            <person name="Mavromatis K."/>
            <person name="Markowitz V."/>
            <person name="Palaniappan K."/>
            <person name="Ivanova N."/>
            <person name="Schaumberg A."/>
            <person name="Pati A."/>
            <person name="Liolios K."/>
            <person name="Nordberg H.P."/>
            <person name="Cantor M.N."/>
            <person name="Hua S.X."/>
            <person name="Woyke T."/>
        </authorList>
    </citation>
    <scope>NUCLEOTIDE SEQUENCE [LARGE SCALE GENOMIC DNA]</scope>
    <source>
        <strain evidence="8 9">XH-48</strain>
    </source>
</reference>
<dbReference type="Pfam" id="PF09079">
    <property type="entry name" value="WHD_Cdc6"/>
    <property type="match status" value="1"/>
</dbReference>
<feature type="binding site" evidence="5">
    <location>
        <position position="218"/>
    </location>
    <ligand>
        <name>ATP</name>
        <dbReference type="ChEBI" id="CHEBI:30616"/>
    </ligand>
</feature>
<dbReference type="eggNOG" id="arCOG00467">
    <property type="taxonomic scope" value="Archaea"/>
</dbReference>
<sequence>MSSNDDRDPLFRYDDPIFADERLLEITHLPGPDRIVGRDEQMQRVADALNPAVFGSEPNHLFIFGKTGTGKSLISRSVTQRVITEAGRDDVTVKYAFIDCGEQNTEASVVKTIAQIVNEPENSGVTVPDRGLGTGDYYKRLWQTIDHCTDVTIVILDEIDMLEDDEILRKLSRAGENRRISDASIGIIGISNKIDFPDHLSERVKSSLSRDELVFSPYDANQLVEILEKRQDAFHDSVLEDDVIPLTSALAAQEHGDARKAIDILRNAGRLAKKQNDARVTAENVREAKEKTEADRFNELIEGSPQQAKAILYALTVLTQNSSEKEFPTKIIYNQYKELARRLDFDILSERRVQEILQEQNFLNVIQSERTGRGRGRGAHAKHRLLENPSIVEKVLLRDSRLALLEEGADTETQQTRPGR</sequence>